<organism evidence="13 14">
    <name type="scientific">Aliarcobacter skirrowii</name>
    <dbReference type="NCBI Taxonomy" id="28200"/>
    <lineage>
        <taxon>Bacteria</taxon>
        <taxon>Pseudomonadati</taxon>
        <taxon>Campylobacterota</taxon>
        <taxon>Epsilonproteobacteria</taxon>
        <taxon>Campylobacterales</taxon>
        <taxon>Arcobacteraceae</taxon>
        <taxon>Aliarcobacter</taxon>
    </lineage>
</organism>
<evidence type="ECO:0008006" key="15">
    <source>
        <dbReference type="Google" id="ProtNLM"/>
    </source>
</evidence>
<evidence type="ECO:0000259" key="12">
    <source>
        <dbReference type="PROSITE" id="PS51846"/>
    </source>
</evidence>
<keyword evidence="5 9" id="KW-1133">Transmembrane helix</keyword>
<evidence type="ECO:0000256" key="4">
    <source>
        <dbReference type="ARBA" id="ARBA00022737"/>
    </source>
</evidence>
<evidence type="ECO:0000256" key="6">
    <source>
        <dbReference type="ARBA" id="ARBA00023122"/>
    </source>
</evidence>
<evidence type="ECO:0000256" key="5">
    <source>
        <dbReference type="ARBA" id="ARBA00022989"/>
    </source>
</evidence>
<dbReference type="InterPro" id="IPR002550">
    <property type="entry name" value="CNNM"/>
</dbReference>
<dbReference type="FunFam" id="3.10.580.10:FF:000002">
    <property type="entry name" value="Magnesium/cobalt efflux protein CorC"/>
    <property type="match status" value="1"/>
</dbReference>
<evidence type="ECO:0000313" key="13">
    <source>
        <dbReference type="EMBL" id="PWE21775.1"/>
    </source>
</evidence>
<dbReference type="SMART" id="SM01091">
    <property type="entry name" value="CorC_HlyC"/>
    <property type="match status" value="1"/>
</dbReference>
<dbReference type="Gene3D" id="3.30.465.10">
    <property type="match status" value="1"/>
</dbReference>
<feature type="transmembrane region" description="Helical" evidence="10">
    <location>
        <begin position="135"/>
        <end position="154"/>
    </location>
</feature>
<dbReference type="SMART" id="SM00116">
    <property type="entry name" value="CBS"/>
    <property type="match status" value="2"/>
</dbReference>
<feature type="transmembrane region" description="Helical" evidence="10">
    <location>
        <begin position="98"/>
        <end position="123"/>
    </location>
</feature>
<dbReference type="PROSITE" id="PS51846">
    <property type="entry name" value="CNNM"/>
    <property type="match status" value="1"/>
</dbReference>
<reference evidence="13 14" key="1">
    <citation type="submission" date="2018-05" db="EMBL/GenBank/DDBJ databases">
        <title>Antimicrobial susceptibility testing and genomic analysis of Arcobacter skirrowii strains and one Arcobacter butzleri isolated from German poultry farms.</title>
        <authorList>
            <person name="Haenel I."/>
            <person name="Hotzel H."/>
            <person name="Tomaso H."/>
            <person name="Busch A."/>
        </authorList>
    </citation>
    <scope>NUCLEOTIDE SEQUENCE [LARGE SCALE GENOMIC DNA]</scope>
    <source>
        <strain evidence="14">v</strain>
    </source>
</reference>
<dbReference type="Gene3D" id="3.10.580.10">
    <property type="entry name" value="CBS-domain"/>
    <property type="match status" value="1"/>
</dbReference>
<dbReference type="CDD" id="cd04590">
    <property type="entry name" value="CBS_pair_CorC_HlyC_assoc"/>
    <property type="match status" value="1"/>
</dbReference>
<feature type="transmembrane region" description="Helical" evidence="10">
    <location>
        <begin position="59"/>
        <end position="78"/>
    </location>
</feature>
<evidence type="ECO:0000256" key="1">
    <source>
        <dbReference type="ARBA" id="ARBA00004651"/>
    </source>
</evidence>
<gene>
    <name evidence="13" type="ORF">DF188_05480</name>
</gene>
<keyword evidence="2" id="KW-1003">Cell membrane</keyword>
<evidence type="ECO:0000313" key="14">
    <source>
        <dbReference type="Proteomes" id="UP000245014"/>
    </source>
</evidence>
<protein>
    <recommendedName>
        <fullName evidence="15">HlyC/CorC family transporter</fullName>
    </recommendedName>
</protein>
<dbReference type="InterPro" id="IPR005170">
    <property type="entry name" value="Transptr-assoc_dom"/>
</dbReference>
<feature type="domain" description="CNNM transmembrane" evidence="12">
    <location>
        <begin position="1"/>
        <end position="204"/>
    </location>
</feature>
<dbReference type="PANTHER" id="PTHR43099:SF2">
    <property type="entry name" value="UPF0053 PROTEIN YRKA"/>
    <property type="match status" value="1"/>
</dbReference>
<evidence type="ECO:0000256" key="10">
    <source>
        <dbReference type="SAM" id="Phobius"/>
    </source>
</evidence>
<dbReference type="InterPro" id="IPR046342">
    <property type="entry name" value="CBS_dom_sf"/>
</dbReference>
<evidence type="ECO:0000256" key="3">
    <source>
        <dbReference type="ARBA" id="ARBA00022692"/>
    </source>
</evidence>
<comment type="caution">
    <text evidence="13">The sequence shown here is derived from an EMBL/GenBank/DDBJ whole genome shotgun (WGS) entry which is preliminary data.</text>
</comment>
<dbReference type="PROSITE" id="PS51371">
    <property type="entry name" value="CBS"/>
    <property type="match status" value="2"/>
</dbReference>
<name>A0A2U2C178_9BACT</name>
<dbReference type="STRING" id="28200.GCA_001572935_00994"/>
<keyword evidence="6 8" id="KW-0129">CBS domain</keyword>
<dbReference type="InterPro" id="IPR016169">
    <property type="entry name" value="FAD-bd_PCMH_sub2"/>
</dbReference>
<dbReference type="GO" id="GO:0005886">
    <property type="term" value="C:plasma membrane"/>
    <property type="evidence" value="ECO:0007669"/>
    <property type="project" value="UniProtKB-SubCell"/>
</dbReference>
<comment type="subcellular location">
    <subcellularLocation>
        <location evidence="1">Cell membrane</location>
        <topology evidence="1">Multi-pass membrane protein</topology>
    </subcellularLocation>
</comment>
<dbReference type="InterPro" id="IPR000644">
    <property type="entry name" value="CBS_dom"/>
</dbReference>
<feature type="domain" description="CBS" evidence="11">
    <location>
        <begin position="221"/>
        <end position="280"/>
    </location>
</feature>
<keyword evidence="7 9" id="KW-0472">Membrane</keyword>
<evidence type="ECO:0000256" key="2">
    <source>
        <dbReference type="ARBA" id="ARBA00022475"/>
    </source>
</evidence>
<evidence type="ECO:0000259" key="11">
    <source>
        <dbReference type="PROSITE" id="PS51371"/>
    </source>
</evidence>
<keyword evidence="3 9" id="KW-0812">Transmembrane</keyword>
<sequence length="438" mass="49315">MQSYIMLLVALILVLLNGFFVLSEFAIVKVRRTKLEEFVKQGKRSASLALKMSNSLDTYLSATQLGITFSSLALGWIGEPALARLIESNVTFLANNPVLLHTISFIIAFSIVTFLHVVFGEIVPKSIAIAKAEVMVLYIARPLYIFWLVFYPLIRFFDIVAASILRALNVKPATEHELAHSEEELRIIVNESFKGGHIDSVESEIIKNAVDFSETVAKEIMTPRKDMICLNSEKSLEENIKRVISTKHTRYPYCNGGKDNIVGMIHSRDILNDVLESKKLDISKLVRPIIMVPENTSISSILTRMNKSRIHLALVVDEYGGTSGLITMDDILEEIIGETTDEHDPKDESILLIDENRYEFDGIVNIEKVEELLDIEFEKDELSAVTIGGRILNLIGRLPIEGETINDKDCTYKILAVNNNRITKILCEKKSKEEETKV</sequence>
<evidence type="ECO:0000256" key="8">
    <source>
        <dbReference type="PROSITE-ProRule" id="PRU00703"/>
    </source>
</evidence>
<dbReference type="InterPro" id="IPR051676">
    <property type="entry name" value="UPF0053_domain"/>
</dbReference>
<dbReference type="SUPFAM" id="SSF54631">
    <property type="entry name" value="CBS-domain pair"/>
    <property type="match status" value="1"/>
</dbReference>
<dbReference type="InterPro" id="IPR044751">
    <property type="entry name" value="Ion_transp-like_CBS"/>
</dbReference>
<accession>A0A2U2C178</accession>
<feature type="domain" description="CBS" evidence="11">
    <location>
        <begin position="285"/>
        <end position="342"/>
    </location>
</feature>
<dbReference type="Pfam" id="PF01595">
    <property type="entry name" value="CNNM"/>
    <property type="match status" value="1"/>
</dbReference>
<dbReference type="AlphaFoldDB" id="A0A2U2C178"/>
<dbReference type="InterPro" id="IPR036318">
    <property type="entry name" value="FAD-bd_PCMH-like_sf"/>
</dbReference>
<dbReference type="Pfam" id="PF03471">
    <property type="entry name" value="CorC_HlyC"/>
    <property type="match status" value="1"/>
</dbReference>
<dbReference type="Pfam" id="PF00571">
    <property type="entry name" value="CBS"/>
    <property type="match status" value="2"/>
</dbReference>
<evidence type="ECO:0000256" key="7">
    <source>
        <dbReference type="ARBA" id="ARBA00023136"/>
    </source>
</evidence>
<dbReference type="PANTHER" id="PTHR43099">
    <property type="entry name" value="UPF0053 PROTEIN YRKA"/>
    <property type="match status" value="1"/>
</dbReference>
<evidence type="ECO:0000256" key="9">
    <source>
        <dbReference type="PROSITE-ProRule" id="PRU01193"/>
    </source>
</evidence>
<dbReference type="Proteomes" id="UP000245014">
    <property type="component" value="Unassembled WGS sequence"/>
</dbReference>
<feature type="transmembrane region" description="Helical" evidence="10">
    <location>
        <begin position="6"/>
        <end position="28"/>
    </location>
</feature>
<dbReference type="SUPFAM" id="SSF56176">
    <property type="entry name" value="FAD-binding/transporter-associated domain-like"/>
    <property type="match status" value="1"/>
</dbReference>
<dbReference type="EMBL" id="QEYI01000003">
    <property type="protein sequence ID" value="PWE21775.1"/>
    <property type="molecule type" value="Genomic_DNA"/>
</dbReference>
<dbReference type="GO" id="GO:0050660">
    <property type="term" value="F:flavin adenine dinucleotide binding"/>
    <property type="evidence" value="ECO:0007669"/>
    <property type="project" value="InterPro"/>
</dbReference>
<keyword evidence="4" id="KW-0677">Repeat</keyword>
<proteinExistence type="predicted"/>